<evidence type="ECO:0000313" key="7">
    <source>
        <dbReference type="EMBL" id="EGC32090.1"/>
    </source>
</evidence>
<evidence type="ECO:0000256" key="5">
    <source>
        <dbReference type="SAM" id="MobiDB-lite"/>
    </source>
</evidence>
<dbReference type="RefSeq" id="XP_003291379.1">
    <property type="nucleotide sequence ID" value="XM_003291331.1"/>
</dbReference>
<feature type="transmembrane region" description="Helical" evidence="6">
    <location>
        <begin position="188"/>
        <end position="210"/>
    </location>
</feature>
<keyword evidence="8" id="KW-1185">Reference proteome</keyword>
<proteinExistence type="predicted"/>
<name>F0ZVE1_DICPU</name>
<dbReference type="InParanoid" id="F0ZVE1"/>
<dbReference type="PANTHER" id="PTHR16201:SF37">
    <property type="entry name" value="PQ-LOOP REPEAT-CONTAINING PROTEIN"/>
    <property type="match status" value="1"/>
</dbReference>
<dbReference type="OMA" id="FGCWYAC"/>
<dbReference type="GO" id="GO:0016020">
    <property type="term" value="C:membrane"/>
    <property type="evidence" value="ECO:0000318"/>
    <property type="project" value="GO_Central"/>
</dbReference>
<dbReference type="Pfam" id="PF04193">
    <property type="entry name" value="PQ-loop"/>
    <property type="match status" value="2"/>
</dbReference>
<dbReference type="Gene3D" id="1.20.1280.290">
    <property type="match status" value="1"/>
</dbReference>
<comment type="subcellular location">
    <subcellularLocation>
        <location evidence="1">Membrane</location>
        <topology evidence="1">Multi-pass membrane protein</topology>
    </subcellularLocation>
</comment>
<feature type="compositionally biased region" description="Low complexity" evidence="5">
    <location>
        <begin position="241"/>
        <end position="262"/>
    </location>
</feature>
<dbReference type="PANTHER" id="PTHR16201">
    <property type="entry name" value="SEVEN TRANSMEMBRANE PROTEIN 1-RELATED"/>
    <property type="match status" value="1"/>
</dbReference>
<feature type="transmembrane region" description="Helical" evidence="6">
    <location>
        <begin position="126"/>
        <end position="149"/>
    </location>
</feature>
<evidence type="ECO:0008006" key="9">
    <source>
        <dbReference type="Google" id="ProtNLM"/>
    </source>
</evidence>
<keyword evidence="2 6" id="KW-0812">Transmembrane</keyword>
<gene>
    <name evidence="7" type="ORF">DICPUDRAFT_98992</name>
</gene>
<dbReference type="InterPro" id="IPR006603">
    <property type="entry name" value="PQ-loop_rpt"/>
</dbReference>
<evidence type="ECO:0000256" key="4">
    <source>
        <dbReference type="ARBA" id="ARBA00023136"/>
    </source>
</evidence>
<evidence type="ECO:0000256" key="2">
    <source>
        <dbReference type="ARBA" id="ARBA00022692"/>
    </source>
</evidence>
<dbReference type="KEGG" id="dpp:DICPUDRAFT_98992"/>
<dbReference type="Proteomes" id="UP000001064">
    <property type="component" value="Unassembled WGS sequence"/>
</dbReference>
<dbReference type="GeneID" id="10507569"/>
<feature type="transmembrane region" description="Helical" evidence="6">
    <location>
        <begin position="161"/>
        <end position="182"/>
    </location>
</feature>
<evidence type="ECO:0000313" key="8">
    <source>
        <dbReference type="Proteomes" id="UP000001064"/>
    </source>
</evidence>
<evidence type="ECO:0000256" key="3">
    <source>
        <dbReference type="ARBA" id="ARBA00022989"/>
    </source>
</evidence>
<feature type="transmembrane region" description="Helical" evidence="6">
    <location>
        <begin position="98"/>
        <end position="120"/>
    </location>
</feature>
<keyword evidence="3 6" id="KW-1133">Transmembrane helix</keyword>
<feature type="transmembrane region" description="Helical" evidence="6">
    <location>
        <begin position="38"/>
        <end position="59"/>
    </location>
</feature>
<accession>F0ZVE1</accession>
<evidence type="ECO:0000256" key="6">
    <source>
        <dbReference type="SAM" id="Phobius"/>
    </source>
</evidence>
<dbReference type="AlphaFoldDB" id="F0ZVE1"/>
<dbReference type="eggNOG" id="KOG2913">
    <property type="taxonomic scope" value="Eukaryota"/>
</dbReference>
<dbReference type="STRING" id="5786.F0ZVE1"/>
<sequence length="415" mass="46427">MENKILSNVFGTIGTVLWSVQLIPQIHLNYKRKSTKGVSPVCFGCWYACGLVLGTNLIYNSEPPALFIQITLFSIFALAIVFQHLYYQKRYNRKRLSFTFVLVILVSVALVISIYSILNADRTNKFVVELLLCIISTGLMAVGFFPQVAEVWEEKVGLSKIFVVMDFFGGVFSILSLAFHVPFDYMSFSTYVVVPICQVIIFILIIRVTLKARSESSKGVSTSFVPFISEGEISIDMDIKSSNVENDNNNNDNNNNTSINISENDEHQGDSILHTPILEKYGDDEENDKSPLRPLNASFNSIHNNFKESGGVIRESQVIPSSTLLNQSTISLHKSPLSNSSSTTVQSPLLQRQEFDHINPLSIAHTTELLIKQQQQQALAQQQAIIENSINQLRSTINNETNTEDNDGFHGYPVS</sequence>
<evidence type="ECO:0000256" key="1">
    <source>
        <dbReference type="ARBA" id="ARBA00004141"/>
    </source>
</evidence>
<dbReference type="EMBL" id="GL871212">
    <property type="protein sequence ID" value="EGC32090.1"/>
    <property type="molecule type" value="Genomic_DNA"/>
</dbReference>
<dbReference type="VEuPathDB" id="AmoebaDB:DICPUDRAFT_98992"/>
<keyword evidence="4 6" id="KW-0472">Membrane</keyword>
<dbReference type="InterPro" id="IPR051415">
    <property type="entry name" value="LAAT-1"/>
</dbReference>
<protein>
    <recommendedName>
        <fullName evidence="9">PQ-loop repeat-containing protein</fullName>
    </recommendedName>
</protein>
<feature type="transmembrane region" description="Helical" evidence="6">
    <location>
        <begin position="6"/>
        <end position="26"/>
    </location>
</feature>
<reference evidence="8" key="1">
    <citation type="journal article" date="2011" name="Genome Biol.">
        <title>Comparative genomics of the social amoebae Dictyostelium discoideum and Dictyostelium purpureum.</title>
        <authorList>
            <consortium name="US DOE Joint Genome Institute (JGI-PGF)"/>
            <person name="Sucgang R."/>
            <person name="Kuo A."/>
            <person name="Tian X."/>
            <person name="Salerno W."/>
            <person name="Parikh A."/>
            <person name="Feasley C.L."/>
            <person name="Dalin E."/>
            <person name="Tu H."/>
            <person name="Huang E."/>
            <person name="Barry K."/>
            <person name="Lindquist E."/>
            <person name="Shapiro H."/>
            <person name="Bruce D."/>
            <person name="Schmutz J."/>
            <person name="Salamov A."/>
            <person name="Fey P."/>
            <person name="Gaudet P."/>
            <person name="Anjard C."/>
            <person name="Babu M.M."/>
            <person name="Basu S."/>
            <person name="Bushmanova Y."/>
            <person name="van der Wel H."/>
            <person name="Katoh-Kurasawa M."/>
            <person name="Dinh C."/>
            <person name="Coutinho P.M."/>
            <person name="Saito T."/>
            <person name="Elias M."/>
            <person name="Schaap P."/>
            <person name="Kay R.R."/>
            <person name="Henrissat B."/>
            <person name="Eichinger L."/>
            <person name="Rivero F."/>
            <person name="Putnam N.H."/>
            <person name="West C.M."/>
            <person name="Loomis W.F."/>
            <person name="Chisholm R.L."/>
            <person name="Shaulsky G."/>
            <person name="Strassmann J.E."/>
            <person name="Queller D.C."/>
            <person name="Kuspa A."/>
            <person name="Grigoriev I.V."/>
        </authorList>
    </citation>
    <scope>NUCLEOTIDE SEQUENCE [LARGE SCALE GENOMIC DNA]</scope>
    <source>
        <strain evidence="8">QSDP1</strain>
    </source>
</reference>
<organism evidence="7 8">
    <name type="scientific">Dictyostelium purpureum</name>
    <name type="common">Slime mold</name>
    <dbReference type="NCBI Taxonomy" id="5786"/>
    <lineage>
        <taxon>Eukaryota</taxon>
        <taxon>Amoebozoa</taxon>
        <taxon>Evosea</taxon>
        <taxon>Eumycetozoa</taxon>
        <taxon>Dictyostelia</taxon>
        <taxon>Dictyosteliales</taxon>
        <taxon>Dictyosteliaceae</taxon>
        <taxon>Dictyostelium</taxon>
    </lineage>
</organism>
<dbReference type="SMART" id="SM00679">
    <property type="entry name" value="CTNS"/>
    <property type="match status" value="2"/>
</dbReference>
<feature type="transmembrane region" description="Helical" evidence="6">
    <location>
        <begin position="65"/>
        <end position="86"/>
    </location>
</feature>
<feature type="region of interest" description="Disordered" evidence="5">
    <location>
        <begin position="241"/>
        <end position="266"/>
    </location>
</feature>
<dbReference type="OrthoDB" id="407617at2759"/>